<feature type="transmembrane region" description="Helical" evidence="5">
    <location>
        <begin position="139"/>
        <end position="158"/>
    </location>
</feature>
<dbReference type="Gene3D" id="1.20.1420.30">
    <property type="entry name" value="NCX, central ion-binding region"/>
    <property type="match status" value="1"/>
</dbReference>
<dbReference type="InterPro" id="IPR004481">
    <property type="entry name" value="K/Na/Ca-exchanger"/>
</dbReference>
<feature type="domain" description="Sodium/calcium exchanger membrane region" evidence="6">
    <location>
        <begin position="13"/>
        <end position="154"/>
    </location>
</feature>
<sequence>MTEFISTCSMPLAIVFLIAGFFFLVKGADVFVEGSSSIAKRFHVPAIIIGLTIVAMGTSLPETAVSVVAAIQHKNTLAISNVVGSNIFNMMVVIGFCAIMTPVAVQKATLKRDFPYSVFAALLLMILGGVGMKQGRFDSAVFLVFFAIFIGTMIRMALKAGKEGGHLQSEETEAAEAQKVMSMPKSLLFLVVGVAGIVIGGDVVVDSASNIALKIGMSQTLVGLTIVSIGTSLPELVTSVVAARKNEVDMALGNAIGSNIFNILFVLGLAGVISPMPFLMENIIDIMILIVLSLLIWGFAWTKEKISRKEGIVMLVLYVVYVIYICMR</sequence>
<dbReference type="Proteomes" id="UP000049979">
    <property type="component" value="Unassembled WGS sequence"/>
</dbReference>
<evidence type="ECO:0000256" key="2">
    <source>
        <dbReference type="ARBA" id="ARBA00022692"/>
    </source>
</evidence>
<proteinExistence type="predicted"/>
<dbReference type="GO" id="GO:0006874">
    <property type="term" value="P:intracellular calcium ion homeostasis"/>
    <property type="evidence" value="ECO:0007669"/>
    <property type="project" value="TreeGrafter"/>
</dbReference>
<evidence type="ECO:0000313" key="8">
    <source>
        <dbReference type="Proteomes" id="UP000049979"/>
    </source>
</evidence>
<dbReference type="OrthoDB" id="9794225at2"/>
<reference evidence="8" key="1">
    <citation type="submission" date="2015-05" db="EMBL/GenBank/DDBJ databases">
        <authorList>
            <consortium name="Pathogen Informatics"/>
        </authorList>
    </citation>
    <scope>NUCLEOTIDE SEQUENCE [LARGE SCALE GENOMIC DNA]</scope>
    <source>
        <strain evidence="8">M72</strain>
    </source>
</reference>
<comment type="subcellular location">
    <subcellularLocation>
        <location evidence="1">Membrane</location>
        <topology evidence="1">Multi-pass membrane protein</topology>
    </subcellularLocation>
</comment>
<feature type="transmembrane region" description="Helical" evidence="5">
    <location>
        <begin position="44"/>
        <end position="71"/>
    </location>
</feature>
<dbReference type="GO" id="GO:0005886">
    <property type="term" value="C:plasma membrane"/>
    <property type="evidence" value="ECO:0007669"/>
    <property type="project" value="TreeGrafter"/>
</dbReference>
<feature type="transmembrane region" description="Helical" evidence="5">
    <location>
        <begin position="187"/>
        <end position="205"/>
    </location>
</feature>
<name>A0A0M6WEA0_9FIRM</name>
<protein>
    <recommendedName>
        <fullName evidence="6">Sodium/calcium exchanger membrane region domain-containing protein</fullName>
    </recommendedName>
</protein>
<feature type="transmembrane region" description="Helical" evidence="5">
    <location>
        <begin position="311"/>
        <end position="327"/>
    </location>
</feature>
<keyword evidence="8" id="KW-1185">Reference proteome</keyword>
<dbReference type="PANTHER" id="PTHR10846:SF8">
    <property type="entry name" value="INNER MEMBRANE PROTEIN YRBG"/>
    <property type="match status" value="1"/>
</dbReference>
<evidence type="ECO:0000313" key="7">
    <source>
        <dbReference type="EMBL" id="CRL34545.1"/>
    </source>
</evidence>
<dbReference type="Pfam" id="PF01699">
    <property type="entry name" value="Na_Ca_ex"/>
    <property type="match status" value="2"/>
</dbReference>
<dbReference type="InterPro" id="IPR004837">
    <property type="entry name" value="NaCa_Exmemb"/>
</dbReference>
<dbReference type="InterPro" id="IPR044880">
    <property type="entry name" value="NCX_ion-bd_dom_sf"/>
</dbReference>
<keyword evidence="3 5" id="KW-1133">Transmembrane helix</keyword>
<feature type="transmembrane region" description="Helical" evidence="5">
    <location>
        <begin position="83"/>
        <end position="105"/>
    </location>
</feature>
<feature type="transmembrane region" description="Helical" evidence="5">
    <location>
        <begin position="251"/>
        <end position="273"/>
    </location>
</feature>
<dbReference type="PANTHER" id="PTHR10846">
    <property type="entry name" value="SODIUM/POTASSIUM/CALCIUM EXCHANGER"/>
    <property type="match status" value="1"/>
</dbReference>
<evidence type="ECO:0000259" key="6">
    <source>
        <dbReference type="Pfam" id="PF01699"/>
    </source>
</evidence>
<feature type="transmembrane region" description="Helical" evidence="5">
    <location>
        <begin position="279"/>
        <end position="299"/>
    </location>
</feature>
<dbReference type="EMBL" id="CVRR01000006">
    <property type="protein sequence ID" value="CRL34545.1"/>
    <property type="molecule type" value="Genomic_DNA"/>
</dbReference>
<feature type="transmembrane region" description="Helical" evidence="5">
    <location>
        <begin position="12"/>
        <end position="32"/>
    </location>
</feature>
<evidence type="ECO:0000256" key="5">
    <source>
        <dbReference type="SAM" id="Phobius"/>
    </source>
</evidence>
<dbReference type="AlphaFoldDB" id="A0A0M6WEA0"/>
<dbReference type="NCBIfam" id="TIGR00367">
    <property type="entry name" value="calcium/sodium antiporter"/>
    <property type="match status" value="1"/>
</dbReference>
<evidence type="ECO:0000256" key="1">
    <source>
        <dbReference type="ARBA" id="ARBA00004141"/>
    </source>
</evidence>
<dbReference type="GO" id="GO:0008273">
    <property type="term" value="F:calcium, potassium:sodium antiporter activity"/>
    <property type="evidence" value="ECO:0007669"/>
    <property type="project" value="TreeGrafter"/>
</dbReference>
<dbReference type="GO" id="GO:0005262">
    <property type="term" value="F:calcium channel activity"/>
    <property type="evidence" value="ECO:0007669"/>
    <property type="project" value="TreeGrafter"/>
</dbReference>
<gene>
    <name evidence="7" type="ORF">M72_21601</name>
</gene>
<evidence type="ECO:0000256" key="4">
    <source>
        <dbReference type="ARBA" id="ARBA00023136"/>
    </source>
</evidence>
<evidence type="ECO:0000256" key="3">
    <source>
        <dbReference type="ARBA" id="ARBA00022989"/>
    </source>
</evidence>
<feature type="domain" description="Sodium/calcium exchanger membrane region" evidence="6">
    <location>
        <begin position="186"/>
        <end position="326"/>
    </location>
</feature>
<feature type="transmembrane region" description="Helical" evidence="5">
    <location>
        <begin position="114"/>
        <end position="133"/>
    </location>
</feature>
<dbReference type="RefSeq" id="WP_055067198.1">
    <property type="nucleotide sequence ID" value="NZ_CP173697.1"/>
</dbReference>
<accession>A0A0M6WEA0</accession>
<dbReference type="STRING" id="301302.ERS852420_00326"/>
<keyword evidence="4 5" id="KW-0472">Membrane</keyword>
<organism evidence="7 8">
    <name type="scientific">Roseburia faecis</name>
    <dbReference type="NCBI Taxonomy" id="301302"/>
    <lineage>
        <taxon>Bacteria</taxon>
        <taxon>Bacillati</taxon>
        <taxon>Bacillota</taxon>
        <taxon>Clostridia</taxon>
        <taxon>Lachnospirales</taxon>
        <taxon>Lachnospiraceae</taxon>
        <taxon>Roseburia</taxon>
    </lineage>
</organism>
<keyword evidence="2 5" id="KW-0812">Transmembrane</keyword>